<dbReference type="GO" id="GO:0016020">
    <property type="term" value="C:membrane"/>
    <property type="evidence" value="ECO:0007669"/>
    <property type="project" value="TreeGrafter"/>
</dbReference>
<dbReference type="InterPro" id="IPR036940">
    <property type="entry name" value="PI3/4_kinase_cat_sf"/>
</dbReference>
<dbReference type="Pfam" id="PF00454">
    <property type="entry name" value="PI3_PI4_kinase"/>
    <property type="match status" value="1"/>
</dbReference>
<feature type="compositionally biased region" description="Polar residues" evidence="5">
    <location>
        <begin position="359"/>
        <end position="379"/>
    </location>
</feature>
<evidence type="ECO:0000256" key="3">
    <source>
        <dbReference type="ARBA" id="ARBA00022679"/>
    </source>
</evidence>
<dbReference type="InterPro" id="IPR015433">
    <property type="entry name" value="PI3/4_kinase"/>
</dbReference>
<dbReference type="EMBL" id="LNFO01002302">
    <property type="protein sequence ID" value="KUF86346.1"/>
    <property type="molecule type" value="Genomic_DNA"/>
</dbReference>
<feature type="region of interest" description="Disordered" evidence="5">
    <location>
        <begin position="1"/>
        <end position="36"/>
    </location>
</feature>
<dbReference type="GO" id="GO:0046854">
    <property type="term" value="P:phosphatidylinositol phosphate biosynthetic process"/>
    <property type="evidence" value="ECO:0007669"/>
    <property type="project" value="InterPro"/>
</dbReference>
<dbReference type="InterPro" id="IPR011993">
    <property type="entry name" value="PH-like_dom_sf"/>
</dbReference>
<dbReference type="OrthoDB" id="10264149at2759"/>
<dbReference type="AlphaFoldDB" id="A0A0W8CQG8"/>
<dbReference type="GO" id="GO:0005737">
    <property type="term" value="C:cytoplasm"/>
    <property type="evidence" value="ECO:0007669"/>
    <property type="project" value="TreeGrafter"/>
</dbReference>
<dbReference type="GO" id="GO:0048015">
    <property type="term" value="P:phosphatidylinositol-mediated signaling"/>
    <property type="evidence" value="ECO:0007669"/>
    <property type="project" value="TreeGrafter"/>
</dbReference>
<dbReference type="InterPro" id="IPR000403">
    <property type="entry name" value="PI3/4_kinase_cat_dom"/>
</dbReference>
<dbReference type="InterPro" id="IPR001849">
    <property type="entry name" value="PH_domain"/>
</dbReference>
<dbReference type="PANTHER" id="PTHR10048:SF22">
    <property type="entry name" value="PHOSPHATIDYLINOSITOL 4-KINASE BETA"/>
    <property type="match status" value="1"/>
</dbReference>
<evidence type="ECO:0000259" key="6">
    <source>
        <dbReference type="PROSITE" id="PS50003"/>
    </source>
</evidence>
<dbReference type="STRING" id="4790.A0A0W8CQG8"/>
<feature type="domain" description="PI3K/PI4K catalytic" evidence="7">
    <location>
        <begin position="612"/>
        <end position="890"/>
    </location>
</feature>
<evidence type="ECO:0000256" key="4">
    <source>
        <dbReference type="ARBA" id="ARBA00022777"/>
    </source>
</evidence>
<dbReference type="PROSITE" id="PS00916">
    <property type="entry name" value="PI3_4_KINASE_2"/>
    <property type="match status" value="1"/>
</dbReference>
<reference evidence="8 9" key="1">
    <citation type="submission" date="2015-11" db="EMBL/GenBank/DDBJ databases">
        <title>Genomes and virulence difference between two physiological races of Phytophthora nicotianae.</title>
        <authorList>
            <person name="Liu H."/>
            <person name="Ma X."/>
            <person name="Yu H."/>
            <person name="Fang D."/>
            <person name="Li Y."/>
            <person name="Wang X."/>
            <person name="Wang W."/>
            <person name="Dong Y."/>
            <person name="Xiao B."/>
        </authorList>
    </citation>
    <scope>NUCLEOTIDE SEQUENCE [LARGE SCALE GENOMIC DNA]</scope>
    <source>
        <strain evidence="9">race 0</strain>
    </source>
</reference>
<evidence type="ECO:0000259" key="7">
    <source>
        <dbReference type="PROSITE" id="PS50290"/>
    </source>
</evidence>
<dbReference type="InterPro" id="IPR057754">
    <property type="entry name" value="PI4-kinase_beta/PIK1_cat"/>
</dbReference>
<dbReference type="PROSITE" id="PS50290">
    <property type="entry name" value="PI3_4_KINASE_3"/>
    <property type="match status" value="1"/>
</dbReference>
<comment type="catalytic activity">
    <reaction evidence="1">
        <text>a 1,2-diacyl-sn-glycero-3-phospho-(1D-myo-inositol) + ATP = a 1,2-diacyl-sn-glycero-3-phospho-(1D-myo-inositol 4-phosphate) + ADP + H(+)</text>
        <dbReference type="Rhea" id="RHEA:19877"/>
        <dbReference type="ChEBI" id="CHEBI:15378"/>
        <dbReference type="ChEBI" id="CHEBI:30616"/>
        <dbReference type="ChEBI" id="CHEBI:57880"/>
        <dbReference type="ChEBI" id="CHEBI:58178"/>
        <dbReference type="ChEBI" id="CHEBI:456216"/>
        <dbReference type="EC" id="2.7.1.67"/>
    </reaction>
</comment>
<dbReference type="SUPFAM" id="SSF50729">
    <property type="entry name" value="PH domain-like"/>
    <property type="match status" value="1"/>
</dbReference>
<feature type="domain" description="PH" evidence="6">
    <location>
        <begin position="216"/>
        <end position="316"/>
    </location>
</feature>
<dbReference type="GO" id="GO:0004430">
    <property type="term" value="F:1-phosphatidylinositol 4-kinase activity"/>
    <property type="evidence" value="ECO:0007669"/>
    <property type="project" value="UniProtKB-EC"/>
</dbReference>
<accession>A0A0W8CQG8</accession>
<sequence length="906" mass="101250">MASTANLPGVPADSGGSSTIPISSPPPSPTKSKLPSVDDILAHDGSVDVRLLMISMWKHRANAEFTSELCQRLCSMPITQPMLDQVEFYLPQLTHMVVHLERELPMEDMEQFVLLLSQSSVHFALQFFWMIYAALDENRPKRAGNNPHTFARCARLLLALEQCFVYGSPAARQASELLTRQSISRDEMEQILMADRRFFAAQQSSTDSTHGVEDVAPISGGWLLKKGGGTRTMGRRNWTMRWCRIEKRILLVFTKPTDSQPRAAIPLHGAKVHVVENKRPFYFEIAHDFSETKAKFAAKTADELSTWVAYIQKSAALPEPPTGSPNKGSYSPERTLARMSFAMRTFIMQSSSNVTSNAIDSATVPSQSGSPSKADSTSRPAEITADVLAANMRTRMLSSGVSQAGDTEVSQYSTTDCCGSDALMQALMLPDQQRRYEFFCNMVHFVKTITDISEALRRVEPPKRKELLGPLLKQLRIPHRAYIPLCKSTDPYCNVVSVFSDEGRVFSTHERAPCLIYFATEENESGEDVSTVLFNDLYETKAPSVCNNIDEDDEIAAAFDQHAADIALRQARTSQVSRAKDMPRHMSSFLRELLSDDERKLRIEKTFGELTFTKAERLQKTIQCANVERWRLAGLMSKSFDDLRQEVLVMQLISYFQQIFELEKLPLRLHPYRILSTGSSTGLIEVVSNAMSLDGVKKTPGFKNLRSHFEQMYGEATNNSEGDENGEGAELLHQAKLNFIHSLAAYSIVCYILAIKDRHNGNIMLDIEGYIIHIDFGFFLGRAPGGSFSFETAPFKLTAEMVDVLGGRHSSNFQYFTDLCVQGALAARKHAETIYTLVEVMSYHSKLPCFVGGAAGPLSGLKDRLFLNISEKKVAPTIQSMVQRAYDHFGTNKYDQFQTFSNGIAK</sequence>
<evidence type="ECO:0000313" key="8">
    <source>
        <dbReference type="EMBL" id="KUF86346.1"/>
    </source>
</evidence>
<gene>
    <name evidence="8" type="ORF">AM587_10007928</name>
</gene>
<dbReference type="InterPro" id="IPR011009">
    <property type="entry name" value="Kinase-like_dom_sf"/>
</dbReference>
<dbReference type="SUPFAM" id="SSF56112">
    <property type="entry name" value="Protein kinase-like (PK-like)"/>
    <property type="match status" value="1"/>
</dbReference>
<proteinExistence type="predicted"/>
<dbReference type="Pfam" id="PF00169">
    <property type="entry name" value="PH"/>
    <property type="match status" value="1"/>
</dbReference>
<keyword evidence="4" id="KW-0418">Kinase</keyword>
<dbReference type="Gene3D" id="2.30.29.30">
    <property type="entry name" value="Pleckstrin-homology domain (PH domain)/Phosphotyrosine-binding domain (PTB)"/>
    <property type="match status" value="1"/>
</dbReference>
<dbReference type="FunFam" id="2.30.29.30:FF:000423">
    <property type="entry name" value="Phosphatidylinositol kinase (PIK-H1)"/>
    <property type="match status" value="1"/>
</dbReference>
<dbReference type="Gene3D" id="1.10.1070.11">
    <property type="entry name" value="Phosphatidylinositol 3-/4-kinase, catalytic domain"/>
    <property type="match status" value="1"/>
</dbReference>
<organism evidence="8 9">
    <name type="scientific">Phytophthora nicotianae</name>
    <name type="common">Potato buckeye rot agent</name>
    <name type="synonym">Phytophthora parasitica</name>
    <dbReference type="NCBI Taxonomy" id="4792"/>
    <lineage>
        <taxon>Eukaryota</taxon>
        <taxon>Sar</taxon>
        <taxon>Stramenopiles</taxon>
        <taxon>Oomycota</taxon>
        <taxon>Peronosporomycetes</taxon>
        <taxon>Peronosporales</taxon>
        <taxon>Peronosporaceae</taxon>
        <taxon>Phytophthora</taxon>
    </lineage>
</organism>
<dbReference type="FunFam" id="1.10.1070.11:FF:000016">
    <property type="entry name" value="PIK1p Phosphatidylinositol 4-kinase"/>
    <property type="match status" value="1"/>
</dbReference>
<feature type="region of interest" description="Disordered" evidence="5">
    <location>
        <begin position="359"/>
        <end position="381"/>
    </location>
</feature>
<name>A0A0W8CQG8_PHYNI</name>
<dbReference type="SMART" id="SM00233">
    <property type="entry name" value="PH"/>
    <property type="match status" value="1"/>
</dbReference>
<dbReference type="SMART" id="SM00146">
    <property type="entry name" value="PI3Kc"/>
    <property type="match status" value="1"/>
</dbReference>
<dbReference type="PANTHER" id="PTHR10048">
    <property type="entry name" value="PHOSPHATIDYLINOSITOL KINASE"/>
    <property type="match status" value="1"/>
</dbReference>
<dbReference type="Proteomes" id="UP000052943">
    <property type="component" value="Unassembled WGS sequence"/>
</dbReference>
<dbReference type="Gene3D" id="3.30.1010.10">
    <property type="entry name" value="Phosphatidylinositol 3-kinase Catalytic Subunit, Chain A, domain 4"/>
    <property type="match status" value="1"/>
</dbReference>
<evidence type="ECO:0000313" key="9">
    <source>
        <dbReference type="Proteomes" id="UP000052943"/>
    </source>
</evidence>
<comment type="caution">
    <text evidence="8">The sequence shown here is derived from an EMBL/GenBank/DDBJ whole genome shotgun (WGS) entry which is preliminary data.</text>
</comment>
<evidence type="ECO:0000256" key="1">
    <source>
        <dbReference type="ARBA" id="ARBA00001686"/>
    </source>
</evidence>
<evidence type="ECO:0000256" key="5">
    <source>
        <dbReference type="SAM" id="MobiDB-lite"/>
    </source>
</evidence>
<dbReference type="EC" id="2.7.1.67" evidence="2"/>
<dbReference type="InterPro" id="IPR018936">
    <property type="entry name" value="PI3/4_kinase_CS"/>
</dbReference>
<dbReference type="CDD" id="cd05168">
    <property type="entry name" value="PI4Kc_III_beta"/>
    <property type="match status" value="1"/>
</dbReference>
<protein>
    <recommendedName>
        <fullName evidence="2">1-phosphatidylinositol 4-kinase</fullName>
        <ecNumber evidence="2">2.7.1.67</ecNumber>
    </recommendedName>
</protein>
<dbReference type="PROSITE" id="PS50003">
    <property type="entry name" value="PH_DOMAIN"/>
    <property type="match status" value="1"/>
</dbReference>
<keyword evidence="3" id="KW-0808">Transferase</keyword>
<evidence type="ECO:0000256" key="2">
    <source>
        <dbReference type="ARBA" id="ARBA00012169"/>
    </source>
</evidence>